<feature type="compositionally biased region" description="Low complexity" evidence="11">
    <location>
        <begin position="613"/>
        <end position="627"/>
    </location>
</feature>
<keyword evidence="12" id="KW-0472">Membrane</keyword>
<dbReference type="PROSITE" id="PS52035">
    <property type="entry name" value="PEPTIDASE_M14"/>
    <property type="match status" value="1"/>
</dbReference>
<organism evidence="15 16">
    <name type="scientific">Brevibacterium luteolum</name>
    <dbReference type="NCBI Taxonomy" id="199591"/>
    <lineage>
        <taxon>Bacteria</taxon>
        <taxon>Bacillati</taxon>
        <taxon>Actinomycetota</taxon>
        <taxon>Actinomycetes</taxon>
        <taxon>Micrococcales</taxon>
        <taxon>Brevibacteriaceae</taxon>
        <taxon>Brevibacterium</taxon>
    </lineage>
</organism>
<sequence>MKKTLHRLGAGTAVAALLASAASAGAAFAAPAGDVLLLTVPADDVESASETLGDLDIVSAEGDNVIVLGDQDLADELEKTGASVTAENYADSLGTRPASAQPAAPAPVPAKLNAAAYDTFFNGYRTTSAYAQFAQDLASQYPELVQHVDYGDTFLKQQGQGGHDLVAVRITADVADQPEYADGQDGKPRFFLGAQTHSREIITSEMAWRFATELIDGYGTDAQITSLLDSTEVWVSFQHNPDSIDVVEQAFADGVDTTPAGDGNPNSASKAWQRKNQNTAGFEDTGAPWSRSQPGIDLNRNWPYGWGGASTSSDPSSVLYKGSAPASEPEVAALKDLLEDLYGTYDVETTTAAPDERAGTYIHLHSYSDLILYPYGFDNTANVRNADALIAGAFRQSFGNDYATGAPGDVLYNASGGDFDYAYGKLGVPGYVYEIGTAREGGFFPGFQRADDYWQKVQPGLRFAAEAAYEPYTASLGGVVSELTAERQDDGSIIVTGTATDDAYGQDAGSAARRPAVTQIDDVEIQAAVDRTALDAGESTGPGEAAVPEAGETVDFEASIAKEGSEQARFVFARARNGSGEYGPWQAVFVDPVEEDEAPEPTDEPSPDPEPTADPTADPTATPTGEPSADPSEDPTSGPTDAPRDDDGKRDDNGKRDDDDASRDQDRDDRSQLPRTGAGLWPLAAGAALLAAGGLGVWASRRRS</sequence>
<keyword evidence="8" id="KW-0862">Zinc</keyword>
<accession>A0A2N6PEW7</accession>
<dbReference type="PANTHER" id="PTHR11705:SF143">
    <property type="entry name" value="SLL0236 PROTEIN"/>
    <property type="match status" value="1"/>
</dbReference>
<dbReference type="Pfam" id="PF00246">
    <property type="entry name" value="Peptidase_M14"/>
    <property type="match status" value="1"/>
</dbReference>
<keyword evidence="12" id="KW-0812">Transmembrane</keyword>
<dbReference type="PRINTS" id="PR00765">
    <property type="entry name" value="CRBOXYPTASEA"/>
</dbReference>
<dbReference type="AlphaFoldDB" id="A0A2N6PEW7"/>
<comment type="cofactor">
    <cofactor evidence="1">
        <name>Zn(2+)</name>
        <dbReference type="ChEBI" id="CHEBI:29105"/>
    </cofactor>
</comment>
<gene>
    <name evidence="15" type="ORF">CJ198_11840</name>
</gene>
<evidence type="ECO:0000256" key="9">
    <source>
        <dbReference type="ARBA" id="ARBA00023049"/>
    </source>
</evidence>
<dbReference type="InterPro" id="IPR057246">
    <property type="entry name" value="CARBOXYPEPT_ZN_1"/>
</dbReference>
<keyword evidence="12" id="KW-1133">Transmembrane helix</keyword>
<protein>
    <recommendedName>
        <fullName evidence="14">Peptidase M14 domain-containing protein</fullName>
    </recommendedName>
</protein>
<evidence type="ECO:0000313" key="15">
    <source>
        <dbReference type="EMBL" id="PMB97236.1"/>
    </source>
</evidence>
<dbReference type="Pfam" id="PF04886">
    <property type="entry name" value="PT"/>
    <property type="match status" value="1"/>
</dbReference>
<comment type="caution">
    <text evidence="15">The sequence shown here is derived from an EMBL/GenBank/DDBJ whole genome shotgun (WGS) entry which is preliminary data.</text>
</comment>
<evidence type="ECO:0000256" key="11">
    <source>
        <dbReference type="SAM" id="MobiDB-lite"/>
    </source>
</evidence>
<keyword evidence="9" id="KW-0482">Metalloprotease</keyword>
<feature type="chain" id="PRO_5014801768" description="Peptidase M14 domain-containing protein" evidence="13">
    <location>
        <begin position="30"/>
        <end position="704"/>
    </location>
</feature>
<evidence type="ECO:0000256" key="12">
    <source>
        <dbReference type="SAM" id="Phobius"/>
    </source>
</evidence>
<proteinExistence type="inferred from homology"/>
<dbReference type="GO" id="GO:0006508">
    <property type="term" value="P:proteolysis"/>
    <property type="evidence" value="ECO:0007669"/>
    <property type="project" value="UniProtKB-KW"/>
</dbReference>
<dbReference type="OrthoDB" id="5240362at2"/>
<dbReference type="PROSITE" id="PS00133">
    <property type="entry name" value="CARBOXYPEPT_ZN_2"/>
    <property type="match status" value="1"/>
</dbReference>
<feature type="compositionally biased region" description="Acidic residues" evidence="11">
    <location>
        <begin position="595"/>
        <end position="607"/>
    </location>
</feature>
<evidence type="ECO:0000256" key="4">
    <source>
        <dbReference type="ARBA" id="ARBA00022723"/>
    </source>
</evidence>
<feature type="domain" description="Peptidase M14" evidence="14">
    <location>
        <begin position="123"/>
        <end position="468"/>
    </location>
</feature>
<dbReference type="SMART" id="SM00631">
    <property type="entry name" value="Zn_pept"/>
    <property type="match status" value="1"/>
</dbReference>
<evidence type="ECO:0000313" key="16">
    <source>
        <dbReference type="Proteomes" id="UP000235703"/>
    </source>
</evidence>
<dbReference type="GO" id="GO:0005615">
    <property type="term" value="C:extracellular space"/>
    <property type="evidence" value="ECO:0007669"/>
    <property type="project" value="TreeGrafter"/>
</dbReference>
<evidence type="ECO:0000256" key="10">
    <source>
        <dbReference type="PROSITE-ProRule" id="PRU01379"/>
    </source>
</evidence>
<dbReference type="RefSeq" id="WP_102162823.1">
    <property type="nucleotide sequence ID" value="NZ_PNFZ01000008.1"/>
</dbReference>
<feature type="compositionally biased region" description="Basic and acidic residues" evidence="11">
    <location>
        <begin position="642"/>
        <end position="672"/>
    </location>
</feature>
<evidence type="ECO:0000256" key="3">
    <source>
        <dbReference type="ARBA" id="ARBA00022670"/>
    </source>
</evidence>
<keyword evidence="4" id="KW-0479">Metal-binding</keyword>
<dbReference type="InterPro" id="IPR006970">
    <property type="entry name" value="PT"/>
</dbReference>
<evidence type="ECO:0000256" key="8">
    <source>
        <dbReference type="ARBA" id="ARBA00022833"/>
    </source>
</evidence>
<feature type="region of interest" description="Disordered" evidence="11">
    <location>
        <begin position="595"/>
        <end position="680"/>
    </location>
</feature>
<dbReference type="PANTHER" id="PTHR11705">
    <property type="entry name" value="PROTEASE FAMILY M14 CARBOXYPEPTIDASE A,B"/>
    <property type="match status" value="1"/>
</dbReference>
<feature type="active site" description="Proton donor/acceptor" evidence="10">
    <location>
        <position position="434"/>
    </location>
</feature>
<dbReference type="Proteomes" id="UP000235703">
    <property type="component" value="Unassembled WGS sequence"/>
</dbReference>
<feature type="transmembrane region" description="Helical" evidence="12">
    <location>
        <begin position="680"/>
        <end position="699"/>
    </location>
</feature>
<feature type="signal peptide" evidence="13">
    <location>
        <begin position="1"/>
        <end position="29"/>
    </location>
</feature>
<keyword evidence="3" id="KW-0645">Protease</keyword>
<keyword evidence="5 13" id="KW-0732">Signal</keyword>
<keyword evidence="16" id="KW-1185">Reference proteome</keyword>
<evidence type="ECO:0000256" key="5">
    <source>
        <dbReference type="ARBA" id="ARBA00022729"/>
    </source>
</evidence>
<dbReference type="GO" id="GO:0008270">
    <property type="term" value="F:zinc ion binding"/>
    <property type="evidence" value="ECO:0007669"/>
    <property type="project" value="InterPro"/>
</dbReference>
<dbReference type="SUPFAM" id="SSF53187">
    <property type="entry name" value="Zn-dependent exopeptidases"/>
    <property type="match status" value="1"/>
</dbReference>
<dbReference type="Gene3D" id="3.40.630.10">
    <property type="entry name" value="Zn peptidases"/>
    <property type="match status" value="1"/>
</dbReference>
<name>A0A2N6PEW7_9MICO</name>
<dbReference type="GO" id="GO:0004181">
    <property type="term" value="F:metallocarboxypeptidase activity"/>
    <property type="evidence" value="ECO:0007669"/>
    <property type="project" value="InterPro"/>
</dbReference>
<evidence type="ECO:0000256" key="7">
    <source>
        <dbReference type="ARBA" id="ARBA00022801"/>
    </source>
</evidence>
<comment type="similarity">
    <text evidence="2 10">Belongs to the peptidase M14 family.</text>
</comment>
<evidence type="ECO:0000256" key="13">
    <source>
        <dbReference type="SAM" id="SignalP"/>
    </source>
</evidence>
<evidence type="ECO:0000259" key="14">
    <source>
        <dbReference type="PROSITE" id="PS52035"/>
    </source>
</evidence>
<dbReference type="InterPro" id="IPR057247">
    <property type="entry name" value="CARBOXYPEPT_ZN_2"/>
</dbReference>
<evidence type="ECO:0000256" key="6">
    <source>
        <dbReference type="ARBA" id="ARBA00022737"/>
    </source>
</evidence>
<dbReference type="PROSITE" id="PS00132">
    <property type="entry name" value="CARBOXYPEPT_ZN_1"/>
    <property type="match status" value="1"/>
</dbReference>
<evidence type="ECO:0000256" key="1">
    <source>
        <dbReference type="ARBA" id="ARBA00001947"/>
    </source>
</evidence>
<evidence type="ECO:0000256" key="2">
    <source>
        <dbReference type="ARBA" id="ARBA00005988"/>
    </source>
</evidence>
<keyword evidence="6" id="KW-0677">Repeat</keyword>
<keyword evidence="7" id="KW-0378">Hydrolase</keyword>
<reference evidence="15 16" key="1">
    <citation type="submission" date="2017-09" db="EMBL/GenBank/DDBJ databases">
        <title>Bacterial strain isolated from the female urinary microbiota.</title>
        <authorList>
            <person name="Thomas-White K."/>
            <person name="Kumar N."/>
            <person name="Forster S."/>
            <person name="Putonti C."/>
            <person name="Lawley T."/>
            <person name="Wolfe A.J."/>
        </authorList>
    </citation>
    <scope>NUCLEOTIDE SEQUENCE [LARGE SCALE GENOMIC DNA]</scope>
    <source>
        <strain evidence="15 16">UMB0680</strain>
    </source>
</reference>
<dbReference type="InterPro" id="IPR000834">
    <property type="entry name" value="Peptidase_M14"/>
</dbReference>
<dbReference type="EMBL" id="PNFZ01000008">
    <property type="protein sequence ID" value="PMB97236.1"/>
    <property type="molecule type" value="Genomic_DNA"/>
</dbReference>